<accession>A0A5C2H7W5</accession>
<dbReference type="OrthoDB" id="5344033at2"/>
<reference evidence="1" key="2">
    <citation type="submission" date="2019-09" db="EMBL/GenBank/DDBJ databases">
        <title>Taxonomic note: a critical rebuttal of the proposed division of the genus Arcobacter into six genera, emended descriptions of Arcobacter anaerophilus and the genus Arcobacter, and an assessment of genus-level boundaries for Epsilonproteobacteria using in silico genomic comparator tools.</title>
        <authorList>
            <person name="On S.L.W."/>
            <person name="Miller W.G."/>
            <person name="Biggs P."/>
            <person name="Cornelius A."/>
            <person name="Vandamme P."/>
        </authorList>
    </citation>
    <scope>NUCLEOTIDE SEQUENCE [LARGE SCALE GENOMIC DNA]</scope>
    <source>
        <strain evidence="1">LMG 26638</strain>
    </source>
</reference>
<dbReference type="EMBL" id="CP035928">
    <property type="protein sequence ID" value="QEP35051.1"/>
    <property type="molecule type" value="Genomic_DNA"/>
</dbReference>
<proteinExistence type="predicted"/>
<protein>
    <submittedName>
        <fullName evidence="1">Putative membrane protein</fullName>
    </submittedName>
</protein>
<dbReference type="RefSeq" id="WP_130233955.1">
    <property type="nucleotide sequence ID" value="NZ_BMEF01000042.1"/>
</dbReference>
<evidence type="ECO:0000313" key="2">
    <source>
        <dbReference type="Proteomes" id="UP000322726"/>
    </source>
</evidence>
<name>A0A5C2H7W5_9BACT</name>
<sequence>MNLTQKLALAWLTTFDKSLFLFTSLKGLNTIFRYSFYISLVLTLCFVILKFEAIINIRAYDIPIFIQNLLIVLGLGVKFLTIIFTIGIFSYESIYNLDINKYLIEQKQKEEFIKKNKLQKWRLRNINILLRVTIYIGLWCFLYLLFEDILISSFFSVYGESPSKEIYIQFLIDYDKTIKYFTAIYLVSIAILDFFVRKNRKAKKFPEETTQETLGEKSE</sequence>
<dbReference type="Proteomes" id="UP000322726">
    <property type="component" value="Chromosome"/>
</dbReference>
<keyword evidence="2" id="KW-1185">Reference proteome</keyword>
<organism evidence="1 2">
    <name type="scientific">Malaciobacter pacificus</name>
    <dbReference type="NCBI Taxonomy" id="1080223"/>
    <lineage>
        <taxon>Bacteria</taxon>
        <taxon>Pseudomonadati</taxon>
        <taxon>Campylobacterota</taxon>
        <taxon>Epsilonproteobacteria</taxon>
        <taxon>Campylobacterales</taxon>
        <taxon>Arcobacteraceae</taxon>
        <taxon>Malaciobacter</taxon>
    </lineage>
</organism>
<dbReference type="AlphaFoldDB" id="A0A5C2H7W5"/>
<gene>
    <name evidence="1" type="ORF">APAC_1979</name>
</gene>
<evidence type="ECO:0000313" key="1">
    <source>
        <dbReference type="EMBL" id="QEP35051.1"/>
    </source>
</evidence>
<reference evidence="1" key="1">
    <citation type="submission" date="2019-09" db="EMBL/GenBank/DDBJ databases">
        <title>Complete genome sequencing of four Arcobacter species reveals a diverse suite of mobile elements.</title>
        <authorList>
            <person name="Miller W.G."/>
            <person name="Yee E."/>
            <person name="Bono J.L."/>
        </authorList>
    </citation>
    <scope>NUCLEOTIDE SEQUENCE [LARGE SCALE GENOMIC DNA]</scope>
    <source>
        <strain evidence="1">LMG 26638</strain>
    </source>
</reference>
<dbReference type="KEGG" id="apai:APAC_1979"/>